<dbReference type="InterPro" id="IPR011205">
    <property type="entry name" value="UCP015417_vWA"/>
</dbReference>
<sequence>MDSIQEPCVVNKNLEEVKAGGSIIKPDALLPNHIIRYVKDEDVGEAAEIQWKAMMENMYLKQKQGEENKFKNCLVYKMKCVCDRALKEQRCEQEPPVDDFGGLACPPLDDLEALFILETVIFNPSKLFNDVKLDDHDMAIQGKPKKPPSHGKGENLETVRLMLSAPPCSSCLQNPKETTKSDPHHQRQD</sequence>
<protein>
    <submittedName>
        <fullName evidence="2">PREDICTED: LOC18787508</fullName>
    </submittedName>
</protein>
<dbReference type="AlphaFoldDB" id="A0A5E4FV15"/>
<evidence type="ECO:0000313" key="3">
    <source>
        <dbReference type="Proteomes" id="UP000327085"/>
    </source>
</evidence>
<gene>
    <name evidence="2" type="ORF">ALMOND_2B014749</name>
</gene>
<accession>A0A5E4FV15</accession>
<dbReference type="InParanoid" id="A0A5E4FV15"/>
<dbReference type="Gramene" id="VVA31323">
    <property type="protein sequence ID" value="VVA31323"/>
    <property type="gene ID" value="Prudul26B014749"/>
</dbReference>
<reference evidence="3" key="1">
    <citation type="journal article" date="2020" name="Plant J.">
        <title>Transposons played a major role in the diversification between the closely related almond and peach genomes: results from the almond genome sequence.</title>
        <authorList>
            <person name="Alioto T."/>
            <person name="Alexiou K.G."/>
            <person name="Bardil A."/>
            <person name="Barteri F."/>
            <person name="Castanera R."/>
            <person name="Cruz F."/>
            <person name="Dhingra A."/>
            <person name="Duval H."/>
            <person name="Fernandez I Marti A."/>
            <person name="Frias L."/>
            <person name="Galan B."/>
            <person name="Garcia J.L."/>
            <person name="Howad W."/>
            <person name="Gomez-Garrido J."/>
            <person name="Gut M."/>
            <person name="Julca I."/>
            <person name="Morata J."/>
            <person name="Puigdomenech P."/>
            <person name="Ribeca P."/>
            <person name="Rubio Cabetas M.J."/>
            <person name="Vlasova A."/>
            <person name="Wirthensohn M."/>
            <person name="Garcia-Mas J."/>
            <person name="Gabaldon T."/>
            <person name="Casacuberta J.M."/>
            <person name="Arus P."/>
        </authorList>
    </citation>
    <scope>NUCLEOTIDE SEQUENCE [LARGE SCALE GENOMIC DNA]</scope>
    <source>
        <strain evidence="3">cv. Texas</strain>
    </source>
</reference>
<proteinExistence type="predicted"/>
<evidence type="ECO:0000256" key="1">
    <source>
        <dbReference type="SAM" id="MobiDB-lite"/>
    </source>
</evidence>
<dbReference type="EMBL" id="CABIKO010000212">
    <property type="protein sequence ID" value="VVA31323.1"/>
    <property type="molecule type" value="Genomic_DNA"/>
</dbReference>
<feature type="region of interest" description="Disordered" evidence="1">
    <location>
        <begin position="167"/>
        <end position="189"/>
    </location>
</feature>
<dbReference type="Proteomes" id="UP000327085">
    <property type="component" value="Chromosome 1"/>
</dbReference>
<dbReference type="PANTHER" id="PTHR31373:SF17">
    <property type="entry name" value="OS06G0652100 PROTEIN"/>
    <property type="match status" value="1"/>
</dbReference>
<name>A0A5E4FV15_PRUDU</name>
<feature type="compositionally biased region" description="Basic and acidic residues" evidence="1">
    <location>
        <begin position="177"/>
        <end position="189"/>
    </location>
</feature>
<dbReference type="PANTHER" id="PTHR31373">
    <property type="entry name" value="OS06G0652100 PROTEIN"/>
    <property type="match status" value="1"/>
</dbReference>
<evidence type="ECO:0000313" key="2">
    <source>
        <dbReference type="EMBL" id="VVA31323.1"/>
    </source>
</evidence>
<organism evidence="2 3">
    <name type="scientific">Prunus dulcis</name>
    <name type="common">Almond</name>
    <name type="synonym">Amygdalus dulcis</name>
    <dbReference type="NCBI Taxonomy" id="3755"/>
    <lineage>
        <taxon>Eukaryota</taxon>
        <taxon>Viridiplantae</taxon>
        <taxon>Streptophyta</taxon>
        <taxon>Embryophyta</taxon>
        <taxon>Tracheophyta</taxon>
        <taxon>Spermatophyta</taxon>
        <taxon>Magnoliopsida</taxon>
        <taxon>eudicotyledons</taxon>
        <taxon>Gunneridae</taxon>
        <taxon>Pentapetalae</taxon>
        <taxon>rosids</taxon>
        <taxon>fabids</taxon>
        <taxon>Rosales</taxon>
        <taxon>Rosaceae</taxon>
        <taxon>Amygdaloideae</taxon>
        <taxon>Amygdaleae</taxon>
        <taxon>Prunus</taxon>
    </lineage>
</organism>